<feature type="compositionally biased region" description="Basic and acidic residues" evidence="1">
    <location>
        <begin position="13"/>
        <end position="29"/>
    </location>
</feature>
<evidence type="ECO:0000313" key="2">
    <source>
        <dbReference type="EMBL" id="MPC96885.1"/>
    </source>
</evidence>
<comment type="caution">
    <text evidence="2">The sequence shown here is derived from an EMBL/GenBank/DDBJ whole genome shotgun (WGS) entry which is preliminary data.</text>
</comment>
<sequence length="111" mass="12161">MERVIGLFTPPVEGKDASVSRRDSPREYDESVAARGVSEDAFTTFHDNARGSPSEGDVGYISPGRCIGSREGSQRSSPASSIADSIQSAARLEELRLKLEMRKMEIEAEER</sequence>
<accession>A0A5B7JQN0</accession>
<dbReference type="AlphaFoldDB" id="A0A5B7JQN0"/>
<protein>
    <submittedName>
        <fullName evidence="2">Uncharacterized protein</fullName>
    </submittedName>
</protein>
<dbReference type="EMBL" id="VSRR010107750">
    <property type="protein sequence ID" value="MPC96885.1"/>
    <property type="molecule type" value="Genomic_DNA"/>
</dbReference>
<dbReference type="Proteomes" id="UP000324222">
    <property type="component" value="Unassembled WGS sequence"/>
</dbReference>
<evidence type="ECO:0000313" key="3">
    <source>
        <dbReference type="Proteomes" id="UP000324222"/>
    </source>
</evidence>
<feature type="region of interest" description="Disordered" evidence="1">
    <location>
        <begin position="1"/>
        <end position="85"/>
    </location>
</feature>
<keyword evidence="3" id="KW-1185">Reference proteome</keyword>
<name>A0A5B7JQN0_PORTR</name>
<reference evidence="2 3" key="1">
    <citation type="submission" date="2019-05" db="EMBL/GenBank/DDBJ databases">
        <title>Another draft genome of Portunus trituberculatus and its Hox gene families provides insights of decapod evolution.</title>
        <authorList>
            <person name="Jeong J.-H."/>
            <person name="Song I."/>
            <person name="Kim S."/>
            <person name="Choi T."/>
            <person name="Kim D."/>
            <person name="Ryu S."/>
            <person name="Kim W."/>
        </authorList>
    </citation>
    <scope>NUCLEOTIDE SEQUENCE [LARGE SCALE GENOMIC DNA]</scope>
    <source>
        <tissue evidence="2">Muscle</tissue>
    </source>
</reference>
<feature type="compositionally biased region" description="Low complexity" evidence="1">
    <location>
        <begin position="74"/>
        <end position="85"/>
    </location>
</feature>
<organism evidence="2 3">
    <name type="scientific">Portunus trituberculatus</name>
    <name type="common">Swimming crab</name>
    <name type="synonym">Neptunus trituberculatus</name>
    <dbReference type="NCBI Taxonomy" id="210409"/>
    <lineage>
        <taxon>Eukaryota</taxon>
        <taxon>Metazoa</taxon>
        <taxon>Ecdysozoa</taxon>
        <taxon>Arthropoda</taxon>
        <taxon>Crustacea</taxon>
        <taxon>Multicrustacea</taxon>
        <taxon>Malacostraca</taxon>
        <taxon>Eumalacostraca</taxon>
        <taxon>Eucarida</taxon>
        <taxon>Decapoda</taxon>
        <taxon>Pleocyemata</taxon>
        <taxon>Brachyura</taxon>
        <taxon>Eubrachyura</taxon>
        <taxon>Portunoidea</taxon>
        <taxon>Portunidae</taxon>
        <taxon>Portuninae</taxon>
        <taxon>Portunus</taxon>
    </lineage>
</organism>
<evidence type="ECO:0000256" key="1">
    <source>
        <dbReference type="SAM" id="MobiDB-lite"/>
    </source>
</evidence>
<gene>
    <name evidence="2" type="ORF">E2C01_092165</name>
</gene>
<proteinExistence type="predicted"/>